<keyword evidence="3" id="KW-1003">Cell membrane</keyword>
<evidence type="ECO:0000256" key="9">
    <source>
        <dbReference type="ARBA" id="ARBA00037273"/>
    </source>
</evidence>
<dbReference type="FunFam" id="3.30.465.10:FF:000010">
    <property type="entry name" value="DUF21 domain-containing protein"/>
    <property type="match status" value="1"/>
</dbReference>
<proteinExistence type="inferred from homology"/>
<evidence type="ECO:0000313" key="17">
    <source>
        <dbReference type="Proteomes" id="UP000317839"/>
    </source>
</evidence>
<evidence type="ECO:0000256" key="5">
    <source>
        <dbReference type="ARBA" id="ARBA00022737"/>
    </source>
</evidence>
<dbReference type="RefSeq" id="WP_142942122.1">
    <property type="nucleotide sequence ID" value="NZ_VIKR01000002.1"/>
</dbReference>
<evidence type="ECO:0000256" key="12">
    <source>
        <dbReference type="PROSITE-ProRule" id="PRU01193"/>
    </source>
</evidence>
<dbReference type="PROSITE" id="PS51371">
    <property type="entry name" value="CBS"/>
    <property type="match status" value="2"/>
</dbReference>
<dbReference type="Proteomes" id="UP000317839">
    <property type="component" value="Unassembled WGS sequence"/>
</dbReference>
<dbReference type="InterPro" id="IPR036318">
    <property type="entry name" value="FAD-bd_PCMH-like_sf"/>
</dbReference>
<dbReference type="GO" id="GO:0005886">
    <property type="term" value="C:plasma membrane"/>
    <property type="evidence" value="ECO:0007669"/>
    <property type="project" value="UniProtKB-SubCell"/>
</dbReference>
<keyword evidence="8 12" id="KW-0472">Membrane</keyword>
<dbReference type="Gene3D" id="3.30.465.10">
    <property type="match status" value="1"/>
</dbReference>
<dbReference type="AlphaFoldDB" id="A0A545TE63"/>
<evidence type="ECO:0000256" key="1">
    <source>
        <dbReference type="ARBA" id="ARBA00004651"/>
    </source>
</evidence>
<dbReference type="Pfam" id="PF01595">
    <property type="entry name" value="CNNM"/>
    <property type="match status" value="1"/>
</dbReference>
<dbReference type="EMBL" id="VIKR01000002">
    <property type="protein sequence ID" value="TQV75508.1"/>
    <property type="molecule type" value="Genomic_DNA"/>
</dbReference>
<dbReference type="InterPro" id="IPR002550">
    <property type="entry name" value="CNNM"/>
</dbReference>
<dbReference type="Pfam" id="PF00571">
    <property type="entry name" value="CBS"/>
    <property type="match status" value="2"/>
</dbReference>
<dbReference type="InterPro" id="IPR005170">
    <property type="entry name" value="Transptr-assoc_dom"/>
</dbReference>
<comment type="subcellular location">
    <subcellularLocation>
        <location evidence="1">Cell membrane</location>
        <topology evidence="1">Multi-pass membrane protein</topology>
    </subcellularLocation>
</comment>
<organism evidence="16 17">
    <name type="scientific">Aliikangiella marina</name>
    <dbReference type="NCBI Taxonomy" id="1712262"/>
    <lineage>
        <taxon>Bacteria</taxon>
        <taxon>Pseudomonadati</taxon>
        <taxon>Pseudomonadota</taxon>
        <taxon>Gammaproteobacteria</taxon>
        <taxon>Oceanospirillales</taxon>
        <taxon>Pleioneaceae</taxon>
        <taxon>Aliikangiella</taxon>
    </lineage>
</organism>
<dbReference type="OrthoDB" id="9797674at2"/>
<accession>A0A545TE63</accession>
<sequence length="429" mass="47746">MEAISTTTLSLILLGLIILSGFFSSSETGMMSLNRYRLKHLSKNKHRGAIQTQKLLERPDRLIGLILIGNNFVNIAATVIATYICERIWGPAMGAIIATFGLTFIILVFSEVTPKTLAALHPEKIAFPASYILKPLSVLLIPFVKGLNAITNGLLRLFGVRVDDGLEDHLSSEELKTVVAEAGAMIPKRHKNMLVSILDLEKVTVEDIMIPRSEITGINLDTHIDEIINQMKNAVHTRLPVYQDEIDNIKGFLHARQMIKLLAYDEENLNKEAIIDAMTPVYFIPEGTPLNTQLLNFQRKKHRIGLVVDEYGDILGLATIEDILEEIVGEFTSDFAESSKDIQKEENGSIIIDGSATIRDINKTLQWKLPTDGPKTLNGLIIEYIEAIPKAGTGMRLSGYPMEILQVKANMVKSVRVWPGLYMEAKETD</sequence>
<gene>
    <name evidence="16" type="ORF">FLL45_11375</name>
</gene>
<evidence type="ECO:0000256" key="10">
    <source>
        <dbReference type="ARBA" id="ARBA00040729"/>
    </source>
</evidence>
<evidence type="ECO:0000256" key="3">
    <source>
        <dbReference type="ARBA" id="ARBA00022475"/>
    </source>
</evidence>
<evidence type="ECO:0000256" key="2">
    <source>
        <dbReference type="ARBA" id="ARBA00006337"/>
    </source>
</evidence>
<keyword evidence="6 12" id="KW-1133">Transmembrane helix</keyword>
<comment type="similarity">
    <text evidence="2">Belongs to the UPF0053 family.</text>
</comment>
<dbReference type="SMART" id="SM01091">
    <property type="entry name" value="CorC_HlyC"/>
    <property type="match status" value="1"/>
</dbReference>
<evidence type="ECO:0000256" key="4">
    <source>
        <dbReference type="ARBA" id="ARBA00022692"/>
    </source>
</evidence>
<dbReference type="GO" id="GO:0050660">
    <property type="term" value="F:flavin adenine dinucleotide binding"/>
    <property type="evidence" value="ECO:0007669"/>
    <property type="project" value="InterPro"/>
</dbReference>
<evidence type="ECO:0000259" key="14">
    <source>
        <dbReference type="PROSITE" id="PS51371"/>
    </source>
</evidence>
<dbReference type="PANTHER" id="PTHR22777:SF32">
    <property type="entry name" value="UPF0053 INNER MEMBRANE PROTEIN YFJD"/>
    <property type="match status" value="1"/>
</dbReference>
<dbReference type="InterPro" id="IPR044751">
    <property type="entry name" value="Ion_transp-like_CBS"/>
</dbReference>
<evidence type="ECO:0000256" key="13">
    <source>
        <dbReference type="SAM" id="Phobius"/>
    </source>
</evidence>
<dbReference type="Pfam" id="PF03471">
    <property type="entry name" value="CorC_HlyC"/>
    <property type="match status" value="1"/>
</dbReference>
<evidence type="ECO:0000256" key="6">
    <source>
        <dbReference type="ARBA" id="ARBA00022989"/>
    </source>
</evidence>
<evidence type="ECO:0000259" key="15">
    <source>
        <dbReference type="PROSITE" id="PS51846"/>
    </source>
</evidence>
<dbReference type="InterPro" id="IPR016169">
    <property type="entry name" value="FAD-bd_PCMH_sub2"/>
</dbReference>
<keyword evidence="4 12" id="KW-0812">Transmembrane</keyword>
<evidence type="ECO:0000313" key="16">
    <source>
        <dbReference type="EMBL" id="TQV75508.1"/>
    </source>
</evidence>
<feature type="domain" description="CBS" evidence="14">
    <location>
        <begin position="277"/>
        <end position="333"/>
    </location>
</feature>
<dbReference type="Gene3D" id="3.10.580.10">
    <property type="entry name" value="CBS-domain"/>
    <property type="match status" value="1"/>
</dbReference>
<feature type="transmembrane region" description="Helical" evidence="13">
    <location>
        <begin position="62"/>
        <end position="85"/>
    </location>
</feature>
<dbReference type="InterPro" id="IPR000644">
    <property type="entry name" value="CBS_dom"/>
</dbReference>
<evidence type="ECO:0000256" key="11">
    <source>
        <dbReference type="PROSITE-ProRule" id="PRU00703"/>
    </source>
</evidence>
<dbReference type="PROSITE" id="PS51846">
    <property type="entry name" value="CNNM"/>
    <property type="match status" value="1"/>
</dbReference>
<reference evidence="16 17" key="1">
    <citation type="submission" date="2019-06" db="EMBL/GenBank/DDBJ databases">
        <title>Draft genome of Aliikangiella marina GYP-15.</title>
        <authorList>
            <person name="Wang G."/>
        </authorList>
    </citation>
    <scope>NUCLEOTIDE SEQUENCE [LARGE SCALE GENOMIC DNA]</scope>
    <source>
        <strain evidence="16 17">GYP-15</strain>
    </source>
</reference>
<protein>
    <recommendedName>
        <fullName evidence="10">Magnesium and cobalt efflux protein CorC</fullName>
    </recommendedName>
</protein>
<dbReference type="SUPFAM" id="SSF56176">
    <property type="entry name" value="FAD-binding/transporter-associated domain-like"/>
    <property type="match status" value="1"/>
</dbReference>
<comment type="function">
    <text evidence="9">Plays a role in the transport of magnesium and cobalt ions.</text>
</comment>
<keyword evidence="5" id="KW-0677">Repeat</keyword>
<dbReference type="FunFam" id="3.10.580.10:FF:000002">
    <property type="entry name" value="Magnesium/cobalt efflux protein CorC"/>
    <property type="match status" value="1"/>
</dbReference>
<dbReference type="CDD" id="cd04590">
    <property type="entry name" value="CBS_pair_CorC_HlyC_assoc"/>
    <property type="match status" value="1"/>
</dbReference>
<feature type="domain" description="CBS" evidence="14">
    <location>
        <begin position="209"/>
        <end position="272"/>
    </location>
</feature>
<feature type="transmembrane region" description="Helical" evidence="13">
    <location>
        <begin position="92"/>
        <end position="110"/>
    </location>
</feature>
<dbReference type="SUPFAM" id="SSF54631">
    <property type="entry name" value="CBS-domain pair"/>
    <property type="match status" value="1"/>
</dbReference>
<keyword evidence="7 11" id="KW-0129">CBS domain</keyword>
<name>A0A545TE63_9GAMM</name>
<dbReference type="NCBIfam" id="NF008604">
    <property type="entry name" value="PRK11573.1"/>
    <property type="match status" value="1"/>
</dbReference>
<feature type="domain" description="CNNM transmembrane" evidence="15">
    <location>
        <begin position="2"/>
        <end position="199"/>
    </location>
</feature>
<evidence type="ECO:0000256" key="7">
    <source>
        <dbReference type="ARBA" id="ARBA00023122"/>
    </source>
</evidence>
<dbReference type="InterPro" id="IPR046342">
    <property type="entry name" value="CBS_dom_sf"/>
</dbReference>
<keyword evidence="17" id="KW-1185">Reference proteome</keyword>
<evidence type="ECO:0000256" key="8">
    <source>
        <dbReference type="ARBA" id="ARBA00023136"/>
    </source>
</evidence>
<comment type="caution">
    <text evidence="16">The sequence shown here is derived from an EMBL/GenBank/DDBJ whole genome shotgun (WGS) entry which is preliminary data.</text>
</comment>
<dbReference type="SMART" id="SM00116">
    <property type="entry name" value="CBS"/>
    <property type="match status" value="2"/>
</dbReference>
<dbReference type="PANTHER" id="PTHR22777">
    <property type="entry name" value="HEMOLYSIN-RELATED"/>
    <property type="match status" value="1"/>
</dbReference>